<reference evidence="3" key="1">
    <citation type="submission" date="2017-03" db="EMBL/GenBank/DDBJ databases">
        <title>FDA dAtabase for Regulatory Grade micrObial Sequences (FDA-ARGOS): Supporting development and validation of Infectious Disease Dx tests.</title>
        <authorList>
            <person name="Minogue T."/>
            <person name="Wolcott M."/>
            <person name="Wasieloski L."/>
            <person name="Aguilar W."/>
            <person name="Moore D."/>
            <person name="Tallon L."/>
            <person name="Sadzewicz L."/>
            <person name="Sengamalay N."/>
            <person name="Ott S."/>
            <person name="Godinez A."/>
            <person name="Nagaraj S."/>
            <person name="Nadendla S."/>
            <person name="Geyer C."/>
            <person name="Sichtig H."/>
        </authorList>
    </citation>
    <scope>NUCLEOTIDE SEQUENCE [LARGE SCALE GENOMIC DNA]</scope>
    <source>
        <strain evidence="3">FDAARGOS_252</strain>
    </source>
</reference>
<reference evidence="1" key="3">
    <citation type="submission" date="2017-12" db="EMBL/GenBank/DDBJ databases">
        <title>FDA dAtabase for Regulatory Grade micrObial Sequences (FDA-ARGOS): Supporting development and validation of Infectious Disease Dx tests.</title>
        <authorList>
            <person name="Campos J."/>
            <person name="Goldberg B."/>
            <person name="Tallon L."/>
            <person name="Sadzewicz L."/>
            <person name="Sengamalay N."/>
            <person name="Ott S."/>
            <person name="Godinez A."/>
            <person name="Nagaraj S."/>
            <person name="Vyas G."/>
            <person name="Aluvathingal J."/>
            <person name="Nadendla S."/>
            <person name="Geyer C."/>
            <person name="Nandy P."/>
            <person name="Hobson J."/>
            <person name="Sichtig H."/>
        </authorList>
    </citation>
    <scope>NUCLEOTIDE SEQUENCE</scope>
    <source>
        <strain evidence="1">FDAARGOS_252</strain>
    </source>
</reference>
<organism evidence="1 3">
    <name type="scientific">Paracoccus yeei</name>
    <dbReference type="NCBI Taxonomy" id="147645"/>
    <lineage>
        <taxon>Bacteria</taxon>
        <taxon>Pseudomonadati</taxon>
        <taxon>Pseudomonadota</taxon>
        <taxon>Alphaproteobacteria</taxon>
        <taxon>Rhodobacterales</taxon>
        <taxon>Paracoccaceae</taxon>
        <taxon>Paracoccus</taxon>
    </lineage>
</organism>
<dbReference type="RefSeq" id="WP_080621717.1">
    <property type="nucleotide sequence ID" value="NZ_CP024422.1"/>
</dbReference>
<gene>
    <name evidence="1" type="ORF">A6J80_12550</name>
    <name evidence="2" type="ORF">PYTT13_07725</name>
</gene>
<protein>
    <submittedName>
        <fullName evidence="1">Uncharacterized protein</fullName>
    </submittedName>
</protein>
<dbReference type="Proteomes" id="UP000191257">
    <property type="component" value="Chromosome"/>
</dbReference>
<evidence type="ECO:0000313" key="2">
    <source>
        <dbReference type="EMBL" id="ATQ57588.1"/>
    </source>
</evidence>
<dbReference type="EMBL" id="CP020442">
    <property type="protein sequence ID" value="ARC37094.1"/>
    <property type="molecule type" value="Genomic_DNA"/>
</dbReference>
<dbReference type="eggNOG" id="ENOG5032ZDF">
    <property type="taxonomic scope" value="Bacteria"/>
</dbReference>
<proteinExistence type="predicted"/>
<name>A0A1V0GTA8_9RHOB</name>
<sequence>MIELFFVACLIAEPRVCHDHSLLFVEQNGLFTCMLQGQNELARWVAAHPRERVREWKCRYAREGGEEA</sequence>
<dbReference type="GeneID" id="78897559"/>
<evidence type="ECO:0000313" key="1">
    <source>
        <dbReference type="EMBL" id="ARC37094.1"/>
    </source>
</evidence>
<dbReference type="Proteomes" id="UP000229314">
    <property type="component" value="Chromosome"/>
</dbReference>
<evidence type="ECO:0000313" key="3">
    <source>
        <dbReference type="Proteomes" id="UP000191257"/>
    </source>
</evidence>
<reference evidence="2 4" key="2">
    <citation type="submission" date="2017-10" db="EMBL/GenBank/DDBJ databases">
        <title>Complete genome sequence of Paracoccus yeei TT13 isolated from human skin.</title>
        <authorList>
            <person name="Lee K."/>
            <person name="Lim J.Y."/>
            <person name="Hwang I."/>
        </authorList>
    </citation>
    <scope>NUCLEOTIDE SEQUENCE [LARGE SCALE GENOMIC DNA]</scope>
    <source>
        <strain evidence="2 4">TT13</strain>
    </source>
</reference>
<keyword evidence="3" id="KW-1185">Reference proteome</keyword>
<dbReference type="KEGG" id="pye:A6J80_12550"/>
<dbReference type="STRING" id="147645.A6J80_12550"/>
<evidence type="ECO:0000313" key="4">
    <source>
        <dbReference type="Proteomes" id="UP000229314"/>
    </source>
</evidence>
<dbReference type="EMBL" id="CP024422">
    <property type="protein sequence ID" value="ATQ57588.1"/>
    <property type="molecule type" value="Genomic_DNA"/>
</dbReference>
<dbReference type="AlphaFoldDB" id="A0A1V0GTA8"/>
<accession>A0A1V0GTA8</accession>